<evidence type="ECO:0000259" key="6">
    <source>
        <dbReference type="PROSITE" id="PS50045"/>
    </source>
</evidence>
<dbReference type="InterPro" id="IPR027417">
    <property type="entry name" value="P-loop_NTPase"/>
</dbReference>
<proteinExistence type="predicted"/>
<dbReference type="InterPro" id="IPR058031">
    <property type="entry name" value="AAA_lid_NorR"/>
</dbReference>
<dbReference type="InterPro" id="IPR003593">
    <property type="entry name" value="AAA+_ATPase"/>
</dbReference>
<dbReference type="Pfam" id="PF00158">
    <property type="entry name" value="Sigma54_activat"/>
    <property type="match status" value="1"/>
</dbReference>
<dbReference type="SUPFAM" id="SSF52540">
    <property type="entry name" value="P-loop containing nucleoside triphosphate hydrolases"/>
    <property type="match status" value="1"/>
</dbReference>
<dbReference type="EMBL" id="JAUSTW010000002">
    <property type="protein sequence ID" value="MDQ0197963.1"/>
    <property type="molecule type" value="Genomic_DNA"/>
</dbReference>
<keyword evidence="5" id="KW-0804">Transcription</keyword>
<keyword evidence="1" id="KW-0547">Nucleotide-binding</keyword>
<dbReference type="InterPro" id="IPR025662">
    <property type="entry name" value="Sigma_54_int_dom_ATP-bd_1"/>
</dbReference>
<dbReference type="PROSITE" id="PS00676">
    <property type="entry name" value="SIGMA54_INTERACT_2"/>
    <property type="match status" value="1"/>
</dbReference>
<organism evidence="7 8">
    <name type="scientific">Neobacillus ginsengisoli</name>
    <dbReference type="NCBI Taxonomy" id="904295"/>
    <lineage>
        <taxon>Bacteria</taxon>
        <taxon>Bacillati</taxon>
        <taxon>Bacillota</taxon>
        <taxon>Bacilli</taxon>
        <taxon>Bacillales</taxon>
        <taxon>Bacillaceae</taxon>
        <taxon>Neobacillus</taxon>
    </lineage>
</organism>
<comment type="caution">
    <text evidence="7">The sequence shown here is derived from an EMBL/GenBank/DDBJ whole genome shotgun (WGS) entry which is preliminary data.</text>
</comment>
<dbReference type="Pfam" id="PF02954">
    <property type="entry name" value="HTH_8"/>
    <property type="match status" value="1"/>
</dbReference>
<keyword evidence="8" id="KW-1185">Reference proteome</keyword>
<keyword evidence="4" id="KW-0238">DNA-binding</keyword>
<dbReference type="RefSeq" id="WP_307405242.1">
    <property type="nucleotide sequence ID" value="NZ_JAUSTW010000002.1"/>
</dbReference>
<reference evidence="7 8" key="1">
    <citation type="submission" date="2023-07" db="EMBL/GenBank/DDBJ databases">
        <title>Genomic Encyclopedia of Type Strains, Phase IV (KMG-IV): sequencing the most valuable type-strain genomes for metagenomic binning, comparative biology and taxonomic classification.</title>
        <authorList>
            <person name="Goeker M."/>
        </authorList>
    </citation>
    <scope>NUCLEOTIDE SEQUENCE [LARGE SCALE GENOMIC DNA]</scope>
    <source>
        <strain evidence="7 8">DSM 27594</strain>
    </source>
</reference>
<dbReference type="InterPro" id="IPR025944">
    <property type="entry name" value="Sigma_54_int_dom_CS"/>
</dbReference>
<dbReference type="Pfam" id="PF25601">
    <property type="entry name" value="AAA_lid_14"/>
    <property type="match status" value="1"/>
</dbReference>
<dbReference type="InterPro" id="IPR009057">
    <property type="entry name" value="Homeodomain-like_sf"/>
</dbReference>
<accession>A0ABT9XR04</accession>
<gene>
    <name evidence="7" type="ORF">J2S10_001104</name>
</gene>
<dbReference type="SMART" id="SM00382">
    <property type="entry name" value="AAA"/>
    <property type="match status" value="1"/>
</dbReference>
<dbReference type="Proteomes" id="UP001224122">
    <property type="component" value="Unassembled WGS sequence"/>
</dbReference>
<dbReference type="Gene3D" id="1.10.8.60">
    <property type="match status" value="1"/>
</dbReference>
<evidence type="ECO:0000313" key="8">
    <source>
        <dbReference type="Proteomes" id="UP001224122"/>
    </source>
</evidence>
<evidence type="ECO:0000313" key="7">
    <source>
        <dbReference type="EMBL" id="MDQ0197963.1"/>
    </source>
</evidence>
<evidence type="ECO:0000256" key="3">
    <source>
        <dbReference type="ARBA" id="ARBA00023015"/>
    </source>
</evidence>
<dbReference type="Gene3D" id="1.10.10.60">
    <property type="entry name" value="Homeodomain-like"/>
    <property type="match status" value="1"/>
</dbReference>
<dbReference type="InterPro" id="IPR002197">
    <property type="entry name" value="HTH_Fis"/>
</dbReference>
<protein>
    <submittedName>
        <fullName evidence="7">Transcriptional regulator with PAS, ATPase and Fis domain</fullName>
    </submittedName>
</protein>
<dbReference type="PANTHER" id="PTHR32071">
    <property type="entry name" value="TRANSCRIPTIONAL REGULATORY PROTEIN"/>
    <property type="match status" value="1"/>
</dbReference>
<keyword evidence="2" id="KW-0067">ATP-binding</keyword>
<dbReference type="CDD" id="cd00009">
    <property type="entry name" value="AAA"/>
    <property type="match status" value="1"/>
</dbReference>
<sequence>MAGFIGIQQFIQDYTENTAEILGLDITVLDDKGVRISGTGYYKELIGKAAPEGSFFRMILETGEPGVIIDVKKDESQCMKCKFVNQCKELATIGFPIVKQEKLVGVIGMIGFSHKQKEKMIIESDKLIRFLSNVSILLGNKLAMLDLGKEKGCKIQEDIPIPPKTISFETILGKDSGLQDVIKKARRIINSPSTVLIRGDSGTGKELLAKAIHYESERRIHPFVAVNCAAIPESLLESELFGYEGGSFTGSSRNGKMGKFELADNGTIFLDEIGDMPLFLQPKLLRVLQEKEIERIGGKKAIGINVRVIAATHRNLEEMVQKGTFREDLYYRLNVIPLHTKPLRERRGDIVLYLEHFIQKHCRIMQRYPLRLDPMLEQWLIRYDWPGNIRQLENAVEYMINMAESDIIGFNDLPDYVLQQDFLSVESGGLSLEQMLSEYERDVIQSYFLAEKYRNDKEQIARELQISLSTLYRKLEKYQLC</sequence>
<feature type="domain" description="Sigma-54 factor interaction" evidence="6">
    <location>
        <begin position="171"/>
        <end position="401"/>
    </location>
</feature>
<name>A0ABT9XR04_9BACI</name>
<evidence type="ECO:0000256" key="2">
    <source>
        <dbReference type="ARBA" id="ARBA00022840"/>
    </source>
</evidence>
<evidence type="ECO:0000256" key="1">
    <source>
        <dbReference type="ARBA" id="ARBA00022741"/>
    </source>
</evidence>
<keyword evidence="3" id="KW-0805">Transcription regulation</keyword>
<dbReference type="PROSITE" id="PS00675">
    <property type="entry name" value="SIGMA54_INTERACT_1"/>
    <property type="match status" value="1"/>
</dbReference>
<dbReference type="PROSITE" id="PS00688">
    <property type="entry name" value="SIGMA54_INTERACT_3"/>
    <property type="match status" value="1"/>
</dbReference>
<dbReference type="PANTHER" id="PTHR32071:SF57">
    <property type="entry name" value="C4-DICARBOXYLATE TRANSPORT TRANSCRIPTIONAL REGULATORY PROTEIN DCTD"/>
    <property type="match status" value="1"/>
</dbReference>
<dbReference type="PROSITE" id="PS50045">
    <property type="entry name" value="SIGMA54_INTERACT_4"/>
    <property type="match status" value="1"/>
</dbReference>
<dbReference type="Gene3D" id="3.40.50.300">
    <property type="entry name" value="P-loop containing nucleotide triphosphate hydrolases"/>
    <property type="match status" value="1"/>
</dbReference>
<evidence type="ECO:0000256" key="5">
    <source>
        <dbReference type="ARBA" id="ARBA00023163"/>
    </source>
</evidence>
<dbReference type="InterPro" id="IPR002078">
    <property type="entry name" value="Sigma_54_int"/>
</dbReference>
<evidence type="ECO:0000256" key="4">
    <source>
        <dbReference type="ARBA" id="ARBA00023125"/>
    </source>
</evidence>
<dbReference type="SUPFAM" id="SSF46689">
    <property type="entry name" value="Homeodomain-like"/>
    <property type="match status" value="1"/>
</dbReference>
<dbReference type="InterPro" id="IPR025943">
    <property type="entry name" value="Sigma_54_int_dom_ATP-bd_2"/>
</dbReference>